<organism evidence="1 2">
    <name type="scientific">Paracoccus lutimaris</name>
    <dbReference type="NCBI Taxonomy" id="1490030"/>
    <lineage>
        <taxon>Bacteria</taxon>
        <taxon>Pseudomonadati</taxon>
        <taxon>Pseudomonadota</taxon>
        <taxon>Alphaproteobacteria</taxon>
        <taxon>Rhodobacterales</taxon>
        <taxon>Paracoccaceae</taxon>
        <taxon>Paracoccus</taxon>
    </lineage>
</organism>
<evidence type="ECO:0000313" key="2">
    <source>
        <dbReference type="Proteomes" id="UP000253345"/>
    </source>
</evidence>
<dbReference type="PANTHER" id="PTHR43205:SF7">
    <property type="entry name" value="PROSTAGLANDIN REDUCTASE 1"/>
    <property type="match status" value="1"/>
</dbReference>
<sequence>MARFQQHRVLVQGFLVTDYFHLWDQFQREIGPWVLAGEIRHIEDMSHGLELAPKALMDVISGRNFGKKVVKLRD</sequence>
<proteinExistence type="predicted"/>
<dbReference type="OrthoDB" id="9805663at2"/>
<evidence type="ECO:0008006" key="3">
    <source>
        <dbReference type="Google" id="ProtNLM"/>
    </source>
</evidence>
<gene>
    <name evidence="1" type="ORF">DFP89_103171</name>
</gene>
<accession>A0A368Z7N1</accession>
<dbReference type="AlphaFoldDB" id="A0A368Z7N1"/>
<keyword evidence="2" id="KW-1185">Reference proteome</keyword>
<dbReference type="RefSeq" id="WP_114348238.1">
    <property type="nucleotide sequence ID" value="NZ_QPJL01000003.1"/>
</dbReference>
<dbReference type="EMBL" id="QPJL01000003">
    <property type="protein sequence ID" value="RCW87167.1"/>
    <property type="molecule type" value="Genomic_DNA"/>
</dbReference>
<name>A0A368Z7N1_9RHOB</name>
<reference evidence="1 2" key="1">
    <citation type="submission" date="2018-07" db="EMBL/GenBank/DDBJ databases">
        <title>Genomic Encyclopedia of Type Strains, Phase III (KMG-III): the genomes of soil and plant-associated and newly described type strains.</title>
        <authorList>
            <person name="Whitman W."/>
        </authorList>
    </citation>
    <scope>NUCLEOTIDE SEQUENCE [LARGE SCALE GENOMIC DNA]</scope>
    <source>
        <strain evidence="1 2">CECT 8525</strain>
    </source>
</reference>
<dbReference type="Gene3D" id="3.40.50.720">
    <property type="entry name" value="NAD(P)-binding Rossmann-like Domain"/>
    <property type="match status" value="1"/>
</dbReference>
<dbReference type="GO" id="GO:0016628">
    <property type="term" value="F:oxidoreductase activity, acting on the CH-CH group of donors, NAD or NADP as acceptor"/>
    <property type="evidence" value="ECO:0007669"/>
    <property type="project" value="InterPro"/>
</dbReference>
<dbReference type="Gene3D" id="3.90.180.10">
    <property type="entry name" value="Medium-chain alcohol dehydrogenases, catalytic domain"/>
    <property type="match status" value="1"/>
</dbReference>
<dbReference type="PANTHER" id="PTHR43205">
    <property type="entry name" value="PROSTAGLANDIN REDUCTASE"/>
    <property type="match status" value="1"/>
</dbReference>
<protein>
    <recommendedName>
        <fullName evidence="3">Zinc-binding dehydrogenase</fullName>
    </recommendedName>
</protein>
<dbReference type="Proteomes" id="UP000253345">
    <property type="component" value="Unassembled WGS sequence"/>
</dbReference>
<evidence type="ECO:0000313" key="1">
    <source>
        <dbReference type="EMBL" id="RCW87167.1"/>
    </source>
</evidence>
<dbReference type="InterPro" id="IPR045010">
    <property type="entry name" value="MDR_fam"/>
</dbReference>
<comment type="caution">
    <text evidence="1">The sequence shown here is derived from an EMBL/GenBank/DDBJ whole genome shotgun (WGS) entry which is preliminary data.</text>
</comment>